<evidence type="ECO:0000313" key="7">
    <source>
        <dbReference type="Proteomes" id="UP000295678"/>
    </source>
</evidence>
<dbReference type="RefSeq" id="WP_132805903.1">
    <property type="nucleotide sequence ID" value="NZ_SMAK01000003.1"/>
</dbReference>
<reference evidence="6 7" key="1">
    <citation type="submission" date="2019-03" db="EMBL/GenBank/DDBJ databases">
        <title>Genomic Encyclopedia of Type Strains, Phase IV (KMG-IV): sequencing the most valuable type-strain genomes for metagenomic binning, comparative biology and taxonomic classification.</title>
        <authorList>
            <person name="Goeker M."/>
        </authorList>
    </citation>
    <scope>NUCLEOTIDE SEQUENCE [LARGE SCALE GENOMIC DNA]</scope>
    <source>
        <strain evidence="6 7">DSM 19345</strain>
    </source>
</reference>
<dbReference type="Proteomes" id="UP000295678">
    <property type="component" value="Unassembled WGS sequence"/>
</dbReference>
<keyword evidence="1" id="KW-0808">Transferase</keyword>
<dbReference type="InterPro" id="IPR010941">
    <property type="entry name" value="PhaC_N"/>
</dbReference>
<sequence>MTAARPTLATVPAPQPDGATGAASEPRRSPPAPDGLAGSRYDTLAGSRYDTLDRVARAALARWTQGISPWAFASAWADWGVHLAAAPGRQAELVHKAWADALKLGLYAIETAAGNTPEPPFRPDADDRRFSHRDWQKPPYRMMLQTYLGIEDWWRAATRPIRGVKRKSAARVAFMADQALDMLSPSNWMLTNPEILEALRRTGGGNLVEGWRNLIDDIARQIAGRPPAGSERWRVGETLAVTPGQVVFRNDLMEVIQYAPTTPTVRREPVLIVPAWIMKYYILDLSPENSLVRWLVGEGYTVFMVSWRNPGPADAGIGLDDYRTRGVIAALDVVGRIVPDTPVHACGYCLGGTMLAIAAATMARDGDRRLGTITLFAAQTDFSEAGELMLFVDEAQIALLEDMMWDQGVLDTHQMAGAFQLLRANDLVWSKSVRTYVLGEREPMSDLMAWNADQTRMPARMHSEYLRALFLENRLTAGRFAVEGRVIALRDIEAPIFLVGTEKDHIAPWRSVYKLHLFSHADITFVLTSGGHNAGIVSEPGHPRRHYRIATRHDGDPYRSPDEWAAVAQVRPGSWWPDWQAWLAAHSAAERVPPPPMGAPDKGLPPLEPAPGSYVHGR</sequence>
<feature type="region of interest" description="Disordered" evidence="3">
    <location>
        <begin position="592"/>
        <end position="618"/>
    </location>
</feature>
<feature type="region of interest" description="Disordered" evidence="3">
    <location>
        <begin position="1"/>
        <end position="40"/>
    </location>
</feature>
<dbReference type="GO" id="GO:0016746">
    <property type="term" value="F:acyltransferase activity"/>
    <property type="evidence" value="ECO:0007669"/>
    <property type="project" value="UniProtKB-KW"/>
</dbReference>
<gene>
    <name evidence="6" type="ORF">EDC22_103335</name>
</gene>
<evidence type="ECO:0000256" key="3">
    <source>
        <dbReference type="SAM" id="MobiDB-lite"/>
    </source>
</evidence>
<dbReference type="EMBL" id="SMAK01000003">
    <property type="protein sequence ID" value="TCT12022.1"/>
    <property type="molecule type" value="Genomic_DNA"/>
</dbReference>
<organism evidence="6 7">
    <name type="scientific">Tepidamorphus gemmatus</name>
    <dbReference type="NCBI Taxonomy" id="747076"/>
    <lineage>
        <taxon>Bacteria</taxon>
        <taxon>Pseudomonadati</taxon>
        <taxon>Pseudomonadota</taxon>
        <taxon>Alphaproteobacteria</taxon>
        <taxon>Hyphomicrobiales</taxon>
        <taxon>Tepidamorphaceae</taxon>
        <taxon>Tepidamorphus</taxon>
    </lineage>
</organism>
<protein>
    <submittedName>
        <fullName evidence="6">Polyhydroxyalkanoate synthase</fullName>
    </submittedName>
</protein>
<name>A0A4R3MFT3_9HYPH</name>
<accession>A0A4R3MFT3</accession>
<dbReference type="AlphaFoldDB" id="A0A4R3MFT3"/>
<evidence type="ECO:0000256" key="1">
    <source>
        <dbReference type="ARBA" id="ARBA00022679"/>
    </source>
</evidence>
<keyword evidence="7" id="KW-1185">Reference proteome</keyword>
<dbReference type="InterPro" id="IPR022211">
    <property type="entry name" value="PHBC_N"/>
</dbReference>
<dbReference type="Gene3D" id="3.40.50.1820">
    <property type="entry name" value="alpha/beta hydrolase"/>
    <property type="match status" value="1"/>
</dbReference>
<evidence type="ECO:0000313" key="6">
    <source>
        <dbReference type="EMBL" id="TCT12022.1"/>
    </source>
</evidence>
<dbReference type="PANTHER" id="PTHR36837:SF5">
    <property type="entry name" value="POLY-3-HYDROXYBUTYRATE SYNTHASE"/>
    <property type="match status" value="1"/>
</dbReference>
<dbReference type="OrthoDB" id="7208816at2"/>
<feature type="domain" description="Poly-beta-hydroxybutyrate polymerase N-terminal" evidence="5">
    <location>
        <begin position="49"/>
        <end position="89"/>
    </location>
</feature>
<dbReference type="PANTHER" id="PTHR36837">
    <property type="entry name" value="POLY(3-HYDROXYALKANOATE) POLYMERASE SUBUNIT PHAC"/>
    <property type="match status" value="1"/>
</dbReference>
<feature type="domain" description="Poly-beta-hydroxybutyrate polymerase N-terminal" evidence="4">
    <location>
        <begin position="126"/>
        <end position="295"/>
    </location>
</feature>
<evidence type="ECO:0000259" key="5">
    <source>
        <dbReference type="Pfam" id="PF12551"/>
    </source>
</evidence>
<dbReference type="Pfam" id="PF07167">
    <property type="entry name" value="PhaC_N"/>
    <property type="match status" value="1"/>
</dbReference>
<keyword evidence="2" id="KW-0012">Acyltransferase</keyword>
<evidence type="ECO:0000259" key="4">
    <source>
        <dbReference type="Pfam" id="PF07167"/>
    </source>
</evidence>
<evidence type="ECO:0000256" key="2">
    <source>
        <dbReference type="ARBA" id="ARBA00023315"/>
    </source>
</evidence>
<dbReference type="GO" id="GO:0042619">
    <property type="term" value="P:poly-hydroxybutyrate biosynthetic process"/>
    <property type="evidence" value="ECO:0007669"/>
    <property type="project" value="InterPro"/>
</dbReference>
<dbReference type="Pfam" id="PF12551">
    <property type="entry name" value="PHBC_N"/>
    <property type="match status" value="1"/>
</dbReference>
<dbReference type="InterPro" id="IPR029058">
    <property type="entry name" value="AB_hydrolase_fold"/>
</dbReference>
<dbReference type="SUPFAM" id="SSF53474">
    <property type="entry name" value="alpha/beta-Hydrolases"/>
    <property type="match status" value="1"/>
</dbReference>
<comment type="caution">
    <text evidence="6">The sequence shown here is derived from an EMBL/GenBank/DDBJ whole genome shotgun (WGS) entry which is preliminary data.</text>
</comment>
<proteinExistence type="predicted"/>
<dbReference type="InterPro" id="IPR051321">
    <property type="entry name" value="PHA/PHB_synthase"/>
</dbReference>